<dbReference type="Gene3D" id="3.20.20.70">
    <property type="entry name" value="Aldolase class I"/>
    <property type="match status" value="1"/>
</dbReference>
<comment type="caution">
    <text evidence="7">The sequence shown here is derived from an EMBL/GenBank/DDBJ whole genome shotgun (WGS) entry which is preliminary data.</text>
</comment>
<dbReference type="PIRSF" id="PIRSF000138">
    <property type="entry name" value="Al-hdrx_acd_dh"/>
    <property type="match status" value="1"/>
</dbReference>
<dbReference type="InterPro" id="IPR000262">
    <property type="entry name" value="FMN-dep_DH"/>
</dbReference>
<evidence type="ECO:0000256" key="1">
    <source>
        <dbReference type="ARBA" id="ARBA00001917"/>
    </source>
</evidence>
<dbReference type="InterPro" id="IPR012133">
    <property type="entry name" value="Alpha-hydoxy_acid_DH_FMN"/>
</dbReference>
<organism evidence="7 8">
    <name type="scientific">Aureimonas altamirensis DSM 21988</name>
    <dbReference type="NCBI Taxonomy" id="1121026"/>
    <lineage>
        <taxon>Bacteria</taxon>
        <taxon>Pseudomonadati</taxon>
        <taxon>Pseudomonadota</taxon>
        <taxon>Alphaproteobacteria</taxon>
        <taxon>Hyphomicrobiales</taxon>
        <taxon>Aurantimonadaceae</taxon>
        <taxon>Aureimonas</taxon>
    </lineage>
</organism>
<accession>A0ABY1IQP8</accession>
<dbReference type="EMBL" id="FQZC01000005">
    <property type="protein sequence ID" value="SHJ93482.1"/>
    <property type="molecule type" value="Genomic_DNA"/>
</dbReference>
<evidence type="ECO:0000256" key="3">
    <source>
        <dbReference type="ARBA" id="ARBA00022643"/>
    </source>
</evidence>
<evidence type="ECO:0000313" key="8">
    <source>
        <dbReference type="Proteomes" id="UP000184290"/>
    </source>
</evidence>
<evidence type="ECO:0000259" key="6">
    <source>
        <dbReference type="PROSITE" id="PS51349"/>
    </source>
</evidence>
<feature type="domain" description="FMN hydroxy acid dehydrogenase" evidence="6">
    <location>
        <begin position="5"/>
        <end position="378"/>
    </location>
</feature>
<keyword evidence="8" id="KW-1185">Reference proteome</keyword>
<dbReference type="Pfam" id="PF01070">
    <property type="entry name" value="FMN_dh"/>
    <property type="match status" value="1"/>
</dbReference>
<comment type="cofactor">
    <cofactor evidence="1">
        <name>FMN</name>
        <dbReference type="ChEBI" id="CHEBI:58210"/>
    </cofactor>
</comment>
<evidence type="ECO:0000256" key="2">
    <source>
        <dbReference type="ARBA" id="ARBA00022630"/>
    </source>
</evidence>
<dbReference type="PANTHER" id="PTHR10578:SF107">
    <property type="entry name" value="2-HYDROXYACID OXIDASE 1"/>
    <property type="match status" value="1"/>
</dbReference>
<keyword evidence="2" id="KW-0285">Flavoprotein</keyword>
<name>A0ABY1IQP8_9HYPH</name>
<evidence type="ECO:0000256" key="5">
    <source>
        <dbReference type="ARBA" id="ARBA00024042"/>
    </source>
</evidence>
<keyword evidence="4" id="KW-0560">Oxidoreductase</keyword>
<gene>
    <name evidence="7" type="ORF">SAMN02745911_3741</name>
</gene>
<evidence type="ECO:0000256" key="4">
    <source>
        <dbReference type="ARBA" id="ARBA00023002"/>
    </source>
</evidence>
<comment type="similarity">
    <text evidence="5">Belongs to the FMN-dependent alpha-hydroxy acid dehydrogenase family.</text>
</comment>
<keyword evidence="3" id="KW-0288">FMN</keyword>
<reference evidence="7 8" key="1">
    <citation type="submission" date="2016-11" db="EMBL/GenBank/DDBJ databases">
        <authorList>
            <person name="Varghese N."/>
            <person name="Submissions S."/>
        </authorList>
    </citation>
    <scope>NUCLEOTIDE SEQUENCE [LARGE SCALE GENOMIC DNA]</scope>
    <source>
        <strain evidence="7 8">DSM 21988</strain>
    </source>
</reference>
<proteinExistence type="inferred from homology"/>
<dbReference type="SUPFAM" id="SSF51395">
    <property type="entry name" value="FMN-linked oxidoreductases"/>
    <property type="match status" value="1"/>
</dbReference>
<dbReference type="CDD" id="cd02809">
    <property type="entry name" value="alpha_hydroxyacid_oxid_FMN"/>
    <property type="match status" value="1"/>
</dbReference>
<dbReference type="RefSeq" id="WP_060609996.1">
    <property type="nucleotide sequence ID" value="NZ_FQZC01000005.1"/>
</dbReference>
<protein>
    <submittedName>
        <fullName evidence="7">L-lactate dehydrogenase (Cytochrome)</fullName>
    </submittedName>
</protein>
<evidence type="ECO:0000313" key="7">
    <source>
        <dbReference type="EMBL" id="SHJ93482.1"/>
    </source>
</evidence>
<dbReference type="InterPro" id="IPR013785">
    <property type="entry name" value="Aldolase_TIM"/>
</dbReference>
<dbReference type="PROSITE" id="PS51349">
    <property type="entry name" value="FMN_HYDROXY_ACID_DH_2"/>
    <property type="match status" value="1"/>
</dbReference>
<sequence>MTDRRKTISPISSHDMRKRARSRIPRFAFDYVDGAAGEENAACRSRAAFVRTCLRPRILVNSEIRADLSCRFLGRSWSVPFGIAPLGLPGLAWPGADLAFARAAEAFGAPYVCPTPATQTLEALRAAAPTRSMFQLYVGASPDITEDLIARAEAAGFDTLLVTADVPRPGKRLRDLRNGFGLPLRFGAGTLLDLARHPAWAIATLRHGAPRLANLAPYAKPGAGARTLAQVMAAQSSGRLDWDVFGQIRRRWKGRLVLKGVLDAEDAALAAAAGADAIQVSSHGGRQLDGAPAPLDVLPAIRAAVPEGFPIALDGGVRSGEDILKALDAGADFVFVGRPFLYAVAAYGPEGPRALFDVLANELEAAMAMTGRKGLSPG</sequence>
<dbReference type="Proteomes" id="UP000184290">
    <property type="component" value="Unassembled WGS sequence"/>
</dbReference>
<dbReference type="PANTHER" id="PTHR10578">
    <property type="entry name" value="S -2-HYDROXY-ACID OXIDASE-RELATED"/>
    <property type="match status" value="1"/>
</dbReference>
<dbReference type="InterPro" id="IPR037396">
    <property type="entry name" value="FMN_HAD"/>
</dbReference>